<evidence type="ECO:0000259" key="8">
    <source>
        <dbReference type="Pfam" id="PF01478"/>
    </source>
</evidence>
<keyword evidence="4 7" id="KW-0812">Transmembrane</keyword>
<evidence type="ECO:0000256" key="7">
    <source>
        <dbReference type="SAM" id="Phobius"/>
    </source>
</evidence>
<dbReference type="AlphaFoldDB" id="A0A2G1DES2"/>
<evidence type="ECO:0000256" key="4">
    <source>
        <dbReference type="ARBA" id="ARBA00022692"/>
    </source>
</evidence>
<feature type="transmembrane region" description="Helical" evidence="7">
    <location>
        <begin position="71"/>
        <end position="89"/>
    </location>
</feature>
<sequence length="253" mass="29232">MVVFSFLFGVVFGSFLNVLIYRLPKNISLIKSSSCPNCSHKINWYENIPLFSYLYLKAKCSSCKTTINYRYFFVELMCGLLTLLLYIDFSFTLDFFLYALFFYILIVLSFIDIEYKAVPDYLLIIIFIFSFFCTNYPFFQALKNACLFAGFFILLDFILSFYIQNIKYKLLKDIKLKTQKALGEGDIPIISIIGIILGLKAGIVAIFLAGIFAIIPSIYNLILKKDTQMPFIPFLVLGFLFEFFLNISSKVFS</sequence>
<dbReference type="PANTHER" id="PTHR30487:SF0">
    <property type="entry name" value="PREPILIN LEADER PEPTIDASE_N-METHYLTRANSFERASE-RELATED"/>
    <property type="match status" value="1"/>
</dbReference>
<organism evidence="10 11">
    <name type="scientific">Malaciobacter molluscorum LMG 25693</name>
    <dbReference type="NCBI Taxonomy" id="870501"/>
    <lineage>
        <taxon>Bacteria</taxon>
        <taxon>Pseudomonadati</taxon>
        <taxon>Campylobacterota</taxon>
        <taxon>Epsilonproteobacteria</taxon>
        <taxon>Campylobacterales</taxon>
        <taxon>Arcobacteraceae</taxon>
        <taxon>Malaciobacter</taxon>
    </lineage>
</organism>
<evidence type="ECO:0000313" key="11">
    <source>
        <dbReference type="Proteomes" id="UP000221222"/>
    </source>
</evidence>
<feature type="domain" description="Prepilin peptidase A24 N-terminal" evidence="9">
    <location>
        <begin position="7"/>
        <end position="89"/>
    </location>
</feature>
<reference evidence="10 11" key="1">
    <citation type="submission" date="2017-09" db="EMBL/GenBank/DDBJ databases">
        <title>Arcobacter canalis sp. nov., a new species isolated from a water canal contaminated with urban sewage.</title>
        <authorList>
            <person name="Perez-Cataluna A."/>
            <person name="Salas-Masso N."/>
            <person name="Figueras M.J."/>
        </authorList>
    </citation>
    <scope>NUCLEOTIDE SEQUENCE [LARGE SCALE GENOMIC DNA]</scope>
    <source>
        <strain evidence="10 11">F98-3</strain>
    </source>
</reference>
<feature type="transmembrane region" description="Helical" evidence="7">
    <location>
        <begin position="231"/>
        <end position="248"/>
    </location>
</feature>
<dbReference type="PANTHER" id="PTHR30487">
    <property type="entry name" value="TYPE 4 PREPILIN-LIKE PROTEINS LEADER PEPTIDE-PROCESSING ENZYME"/>
    <property type="match status" value="1"/>
</dbReference>
<keyword evidence="6 7" id="KW-0472">Membrane</keyword>
<feature type="transmembrane region" description="Helical" evidence="7">
    <location>
        <begin position="187"/>
        <end position="219"/>
    </location>
</feature>
<name>A0A2G1DES2_9BACT</name>
<evidence type="ECO:0000256" key="5">
    <source>
        <dbReference type="ARBA" id="ARBA00022989"/>
    </source>
</evidence>
<dbReference type="InterPro" id="IPR010627">
    <property type="entry name" value="Prepilin_pept_A24_N"/>
</dbReference>
<accession>A0A2G1DES2</accession>
<dbReference type="InterPro" id="IPR050882">
    <property type="entry name" value="Prepilin_peptidase/N-MTase"/>
</dbReference>
<dbReference type="Pfam" id="PF01478">
    <property type="entry name" value="Peptidase_A24"/>
    <property type="match status" value="1"/>
</dbReference>
<feature type="domain" description="Prepilin type IV endopeptidase peptidase" evidence="8">
    <location>
        <begin position="100"/>
        <end position="216"/>
    </location>
</feature>
<keyword evidence="11" id="KW-1185">Reference proteome</keyword>
<feature type="transmembrane region" description="Helical" evidence="7">
    <location>
        <begin position="145"/>
        <end position="166"/>
    </location>
</feature>
<evidence type="ECO:0000256" key="2">
    <source>
        <dbReference type="ARBA" id="ARBA00005801"/>
    </source>
</evidence>
<keyword evidence="5 7" id="KW-1133">Transmembrane helix</keyword>
<feature type="transmembrane region" description="Helical" evidence="7">
    <location>
        <begin position="6"/>
        <end position="23"/>
    </location>
</feature>
<gene>
    <name evidence="10" type="ORF">CPU12_12815</name>
</gene>
<dbReference type="GO" id="GO:0004190">
    <property type="term" value="F:aspartic-type endopeptidase activity"/>
    <property type="evidence" value="ECO:0007669"/>
    <property type="project" value="InterPro"/>
</dbReference>
<feature type="transmembrane region" description="Helical" evidence="7">
    <location>
        <begin position="95"/>
        <end position="113"/>
    </location>
</feature>
<dbReference type="EMBL" id="NXFY01000027">
    <property type="protein sequence ID" value="PHO16991.1"/>
    <property type="molecule type" value="Genomic_DNA"/>
</dbReference>
<comment type="similarity">
    <text evidence="2">Belongs to the peptidase A24 family.</text>
</comment>
<keyword evidence="3" id="KW-1003">Cell membrane</keyword>
<dbReference type="GO" id="GO:0006465">
    <property type="term" value="P:signal peptide processing"/>
    <property type="evidence" value="ECO:0007669"/>
    <property type="project" value="TreeGrafter"/>
</dbReference>
<dbReference type="InterPro" id="IPR000045">
    <property type="entry name" value="Prepilin_IV_endopep_pep"/>
</dbReference>
<evidence type="ECO:0000313" key="10">
    <source>
        <dbReference type="EMBL" id="PHO16991.1"/>
    </source>
</evidence>
<dbReference type="Pfam" id="PF06750">
    <property type="entry name" value="A24_N_bact"/>
    <property type="match status" value="1"/>
</dbReference>
<evidence type="ECO:0000259" key="9">
    <source>
        <dbReference type="Pfam" id="PF06750"/>
    </source>
</evidence>
<evidence type="ECO:0000256" key="6">
    <source>
        <dbReference type="ARBA" id="ARBA00023136"/>
    </source>
</evidence>
<evidence type="ECO:0000256" key="1">
    <source>
        <dbReference type="ARBA" id="ARBA00004651"/>
    </source>
</evidence>
<protein>
    <submittedName>
        <fullName evidence="10">Prepilin peptidase</fullName>
    </submittedName>
</protein>
<comment type="caution">
    <text evidence="10">The sequence shown here is derived from an EMBL/GenBank/DDBJ whole genome shotgun (WGS) entry which is preliminary data.</text>
</comment>
<evidence type="ECO:0000256" key="3">
    <source>
        <dbReference type="ARBA" id="ARBA00022475"/>
    </source>
</evidence>
<proteinExistence type="inferred from homology"/>
<feature type="transmembrane region" description="Helical" evidence="7">
    <location>
        <begin position="120"/>
        <end position="139"/>
    </location>
</feature>
<dbReference type="Proteomes" id="UP000221222">
    <property type="component" value="Unassembled WGS sequence"/>
</dbReference>
<comment type="subcellular location">
    <subcellularLocation>
        <location evidence="1">Cell membrane</location>
        <topology evidence="1">Multi-pass membrane protein</topology>
    </subcellularLocation>
</comment>
<dbReference type="GO" id="GO:0005886">
    <property type="term" value="C:plasma membrane"/>
    <property type="evidence" value="ECO:0007669"/>
    <property type="project" value="UniProtKB-SubCell"/>
</dbReference>